<proteinExistence type="predicted"/>
<reference evidence="2" key="1">
    <citation type="journal article" date="2019" name="Int. J. Syst. Evol. Microbiol.">
        <title>The Global Catalogue of Microorganisms (GCM) 10K type strain sequencing project: providing services to taxonomists for standard genome sequencing and annotation.</title>
        <authorList>
            <consortium name="The Broad Institute Genomics Platform"/>
            <consortium name="The Broad Institute Genome Sequencing Center for Infectious Disease"/>
            <person name="Wu L."/>
            <person name="Ma J."/>
        </authorList>
    </citation>
    <scope>NUCLEOTIDE SEQUENCE [LARGE SCALE GENOMIC DNA]</scope>
    <source>
        <strain evidence="2">NBRC 105857</strain>
    </source>
</reference>
<dbReference type="EMBL" id="BSOJ01000027">
    <property type="protein sequence ID" value="GLR27063.1"/>
    <property type="molecule type" value="Genomic_DNA"/>
</dbReference>
<keyword evidence="2" id="KW-1185">Reference proteome</keyword>
<name>A0ABQ5YR22_9BURK</name>
<gene>
    <name evidence="1" type="ORF">GCM10007875_21540</name>
</gene>
<dbReference type="Proteomes" id="UP001156664">
    <property type="component" value="Unassembled WGS sequence"/>
</dbReference>
<sequence>MSNQPYFYCHPFDKFKFLVEFRKQFASDPHYTSSCLKDLEVEGMGYNHEASDRIW</sequence>
<protein>
    <submittedName>
        <fullName evidence="1">Uncharacterized protein</fullName>
    </submittedName>
</protein>
<comment type="caution">
    <text evidence="1">The sequence shown here is derived from an EMBL/GenBank/DDBJ whole genome shotgun (WGS) entry which is preliminary data.</text>
</comment>
<accession>A0ABQ5YR22</accession>
<evidence type="ECO:0000313" key="1">
    <source>
        <dbReference type="EMBL" id="GLR27063.1"/>
    </source>
</evidence>
<evidence type="ECO:0000313" key="2">
    <source>
        <dbReference type="Proteomes" id="UP001156664"/>
    </source>
</evidence>
<organism evidence="1 2">
    <name type="scientific">Limnobacter litoralis</name>
    <dbReference type="NCBI Taxonomy" id="481366"/>
    <lineage>
        <taxon>Bacteria</taxon>
        <taxon>Pseudomonadati</taxon>
        <taxon>Pseudomonadota</taxon>
        <taxon>Betaproteobacteria</taxon>
        <taxon>Burkholderiales</taxon>
        <taxon>Burkholderiaceae</taxon>
        <taxon>Limnobacter</taxon>
    </lineage>
</organism>